<evidence type="ECO:0000313" key="1">
    <source>
        <dbReference type="EMBL" id="SHH74897.1"/>
    </source>
</evidence>
<gene>
    <name evidence="1" type="ORF">SAMN05421807_112132</name>
</gene>
<evidence type="ECO:0000313" key="2">
    <source>
        <dbReference type="Proteomes" id="UP000184079"/>
    </source>
</evidence>
<accession>A0A1M5VI38</accession>
<organism evidence="1 2">
    <name type="scientific">Virgibacillus chiguensis</name>
    <dbReference type="NCBI Taxonomy" id="411959"/>
    <lineage>
        <taxon>Bacteria</taxon>
        <taxon>Bacillati</taxon>
        <taxon>Bacillota</taxon>
        <taxon>Bacilli</taxon>
        <taxon>Bacillales</taxon>
        <taxon>Bacillaceae</taxon>
        <taxon>Virgibacillus</taxon>
    </lineage>
</organism>
<reference evidence="2" key="1">
    <citation type="submission" date="2016-11" db="EMBL/GenBank/DDBJ databases">
        <authorList>
            <person name="Varghese N."/>
            <person name="Submissions S."/>
        </authorList>
    </citation>
    <scope>NUCLEOTIDE SEQUENCE [LARGE SCALE GENOMIC DNA]</scope>
    <source>
        <strain evidence="2">CGMCC 1.6496</strain>
    </source>
</reference>
<dbReference type="EMBL" id="FQXD01000012">
    <property type="protein sequence ID" value="SHH74897.1"/>
    <property type="molecule type" value="Genomic_DNA"/>
</dbReference>
<dbReference type="Proteomes" id="UP000184079">
    <property type="component" value="Unassembled WGS sequence"/>
</dbReference>
<name>A0A1M5VI38_9BACI</name>
<dbReference type="AlphaFoldDB" id="A0A1M5VI38"/>
<proteinExistence type="predicted"/>
<keyword evidence="2" id="KW-1185">Reference proteome</keyword>
<sequence length="57" mass="7026">MKMQMHNISNVRLPEWIWETAQNEADLKRLVIKYMWRYPGYRVLKVKGRFAVCEIER</sequence>
<protein>
    <submittedName>
        <fullName evidence="1">Uncharacterized protein</fullName>
    </submittedName>
</protein>